<keyword evidence="3" id="KW-1185">Reference proteome</keyword>
<proteinExistence type="predicted"/>
<feature type="region of interest" description="Disordered" evidence="1">
    <location>
        <begin position="1"/>
        <end position="26"/>
    </location>
</feature>
<evidence type="ECO:0000256" key="1">
    <source>
        <dbReference type="SAM" id="MobiDB-lite"/>
    </source>
</evidence>
<dbReference type="KEGG" id="sli:Slin_3205"/>
<organism evidence="2 3">
    <name type="scientific">Spirosoma linguale (strain ATCC 33905 / DSM 74 / LMG 10896 / Claus 1)</name>
    <dbReference type="NCBI Taxonomy" id="504472"/>
    <lineage>
        <taxon>Bacteria</taxon>
        <taxon>Pseudomonadati</taxon>
        <taxon>Bacteroidota</taxon>
        <taxon>Cytophagia</taxon>
        <taxon>Cytophagales</taxon>
        <taxon>Cytophagaceae</taxon>
        <taxon>Spirosoma</taxon>
    </lineage>
</organism>
<protein>
    <submittedName>
        <fullName evidence="2">Uncharacterized protein</fullName>
    </submittedName>
</protein>
<reference evidence="2 3" key="1">
    <citation type="journal article" date="2010" name="Stand. Genomic Sci.">
        <title>Complete genome sequence of Spirosoma linguale type strain (1).</title>
        <authorList>
            <person name="Lail K."/>
            <person name="Sikorski J."/>
            <person name="Saunders E."/>
            <person name="Lapidus A."/>
            <person name="Glavina Del Rio T."/>
            <person name="Copeland A."/>
            <person name="Tice H."/>
            <person name="Cheng J.-F."/>
            <person name="Lucas S."/>
            <person name="Nolan M."/>
            <person name="Bruce D."/>
            <person name="Goodwin L."/>
            <person name="Pitluck S."/>
            <person name="Ivanova N."/>
            <person name="Mavromatis K."/>
            <person name="Ovchinnikova G."/>
            <person name="Pati A."/>
            <person name="Chen A."/>
            <person name="Palaniappan K."/>
            <person name="Land M."/>
            <person name="Hauser L."/>
            <person name="Chang Y.-J."/>
            <person name="Jeffries C.D."/>
            <person name="Chain P."/>
            <person name="Brettin T."/>
            <person name="Detter J.C."/>
            <person name="Schuetze A."/>
            <person name="Rohde M."/>
            <person name="Tindall B.J."/>
            <person name="Goeker M."/>
            <person name="Bristow J."/>
            <person name="Eisen J.A."/>
            <person name="Markowitz V."/>
            <person name="Hugenholtz P."/>
            <person name="Kyrpides N.C."/>
            <person name="Klenk H.-P."/>
            <person name="Chen F."/>
        </authorList>
    </citation>
    <scope>NUCLEOTIDE SEQUENCE [LARGE SCALE GENOMIC DNA]</scope>
    <source>
        <strain evidence="3">ATCC 33905 / DSM 74 / LMG 10896 / Claus 1</strain>
    </source>
</reference>
<evidence type="ECO:0000313" key="3">
    <source>
        <dbReference type="Proteomes" id="UP000002028"/>
    </source>
</evidence>
<dbReference type="EMBL" id="CP001769">
    <property type="protein sequence ID" value="ADB39216.1"/>
    <property type="molecule type" value="Genomic_DNA"/>
</dbReference>
<dbReference type="HOGENOM" id="CLU_1453559_0_0_10"/>
<dbReference type="Proteomes" id="UP000002028">
    <property type="component" value="Chromosome"/>
</dbReference>
<sequence length="186" mass="20509">MFVACQSGQTSADKADPSKTSSTTQSEGANNLIPVIYLDSLTVSAKVFEDAKDKSFVFEYFFGDSTVTLDGWITQKTKSDSIYYSPKPDVKLQPKGKTNVSIGANTYVGNQLLSKETVKKIVAKIKSDSLKRQANLLFIPARNPATTRIQYKVFIQFVNKNESDLDTNLDSDSDFSTNPSPPHGYN</sequence>
<name>D2QMF3_SPILD</name>
<gene>
    <name evidence="2" type="ordered locus">Slin_3205</name>
</gene>
<dbReference type="AlphaFoldDB" id="D2QMF3"/>
<accession>D2QMF3</accession>
<evidence type="ECO:0000313" key="2">
    <source>
        <dbReference type="EMBL" id="ADB39216.1"/>
    </source>
</evidence>